<feature type="binding site" evidence="6">
    <location>
        <position position="257"/>
    </location>
    <ligand>
        <name>substrate</name>
    </ligand>
</feature>
<evidence type="ECO:0000256" key="5">
    <source>
        <dbReference type="PIRSR" id="PIRSR038994-1"/>
    </source>
</evidence>
<dbReference type="Proteomes" id="UP001305702">
    <property type="component" value="Chromosome"/>
</dbReference>
<organism evidence="9 10">
    <name type="scientific">Paenibacillus aurantius</name>
    <dbReference type="NCBI Taxonomy" id="2918900"/>
    <lineage>
        <taxon>Bacteria</taxon>
        <taxon>Bacillati</taxon>
        <taxon>Bacillota</taxon>
        <taxon>Bacilli</taxon>
        <taxon>Bacillales</taxon>
        <taxon>Paenibacillaceae</taxon>
        <taxon>Paenibacillus</taxon>
    </lineage>
</organism>
<evidence type="ECO:0000313" key="10">
    <source>
        <dbReference type="Proteomes" id="UP001305702"/>
    </source>
</evidence>
<name>A0AA96L9J1_9BACL</name>
<dbReference type="GO" id="GO:0008448">
    <property type="term" value="F:N-acetylglucosamine-6-phosphate deacetylase activity"/>
    <property type="evidence" value="ECO:0007669"/>
    <property type="project" value="InterPro"/>
</dbReference>
<sequence length="393" mass="41833">MTTQESSSQVVHGLHYATGDAVAVRITDGAITSVSPLQAGEETAGRGKLPWIGPGLVDLQINGFRGKDFNTLPLSSDTVCEVTREVWQEGVTSYFPTVITNGDEAIAQAVRSIAEACRKDPVTAAGIGGIHLEGPFLSPEDGPRGAHDRRFTKAPDWDLFQSWQEAADGKIRIVTLSPEWPGTSAFVEQCAKSGVIVSIGHTAAEPAQIREAVSAGATLSTHFGNGAHLTLPRHPNYLWEQLAEDGLSTCVIADGFHLPSSVLKVVLRTKGRQAMLVSDAVHFSGMEPGDYVSHIGGQVTLTEEGRLHLTGNAKILAGSAQMLPWGISHLVKEELATLADAWEMASIRPAAFVGQPASQGMTAGAPADLVLMDQKDGRFQVQTVYKNGLKVWG</sequence>
<keyword evidence="10" id="KW-1185">Reference proteome</keyword>
<evidence type="ECO:0000313" key="9">
    <source>
        <dbReference type="EMBL" id="WNQ09004.1"/>
    </source>
</evidence>
<dbReference type="EMBL" id="CP130318">
    <property type="protein sequence ID" value="WNQ09004.1"/>
    <property type="molecule type" value="Genomic_DNA"/>
</dbReference>
<evidence type="ECO:0000256" key="3">
    <source>
        <dbReference type="ARBA" id="ARBA00022801"/>
    </source>
</evidence>
<dbReference type="PANTHER" id="PTHR11113">
    <property type="entry name" value="N-ACETYLGLUCOSAMINE-6-PHOSPHATE DEACETYLASE"/>
    <property type="match status" value="1"/>
</dbReference>
<dbReference type="InterPro" id="IPR003764">
    <property type="entry name" value="GlcNAc_6-P_deAcase"/>
</dbReference>
<feature type="domain" description="Amidohydrolase-related" evidence="8">
    <location>
        <begin position="53"/>
        <end position="388"/>
    </location>
</feature>
<accession>A0AA96L9J1</accession>
<dbReference type="RefSeq" id="WP_315602771.1">
    <property type="nucleotide sequence ID" value="NZ_CP130318.1"/>
</dbReference>
<proteinExistence type="inferred from homology"/>
<dbReference type="Pfam" id="PF01979">
    <property type="entry name" value="Amidohydro_1"/>
    <property type="match status" value="1"/>
</dbReference>
<dbReference type="InterPro" id="IPR032466">
    <property type="entry name" value="Metal_Hydrolase"/>
</dbReference>
<feature type="binding site" evidence="6">
    <location>
        <begin position="225"/>
        <end position="226"/>
    </location>
    <ligand>
        <name>substrate</name>
    </ligand>
</feature>
<evidence type="ECO:0000256" key="2">
    <source>
        <dbReference type="ARBA" id="ARBA00022723"/>
    </source>
</evidence>
<keyword evidence="2 7" id="KW-0479">Metal-binding</keyword>
<feature type="binding site" evidence="6">
    <location>
        <begin position="316"/>
        <end position="318"/>
    </location>
    <ligand>
        <name>substrate</name>
    </ligand>
</feature>
<dbReference type="PIRSF" id="PIRSF038994">
    <property type="entry name" value="NagA"/>
    <property type="match status" value="1"/>
</dbReference>
<evidence type="ECO:0000256" key="4">
    <source>
        <dbReference type="PIRNR" id="PIRNR038994"/>
    </source>
</evidence>
<dbReference type="KEGG" id="paun:MJA45_15250"/>
<evidence type="ECO:0000256" key="1">
    <source>
        <dbReference type="ARBA" id="ARBA00010716"/>
    </source>
</evidence>
<dbReference type="GO" id="GO:0046872">
    <property type="term" value="F:metal ion binding"/>
    <property type="evidence" value="ECO:0007669"/>
    <property type="project" value="UniProtKB-KW"/>
</dbReference>
<comment type="cofactor">
    <cofactor evidence="7">
        <name>a divalent metal cation</name>
        <dbReference type="ChEBI" id="CHEBI:60240"/>
    </cofactor>
    <text evidence="7">Binds 1 divalent metal cation per subunit.</text>
</comment>
<comment type="similarity">
    <text evidence="1 4">Belongs to the metallo-dependent hydrolases superfamily. NagA family.</text>
</comment>
<reference evidence="9 10" key="1">
    <citation type="submission" date="2022-02" db="EMBL/GenBank/DDBJ databases">
        <title>Paenibacillus sp. MBLB1776 Whole Genome Shotgun Sequencing.</title>
        <authorList>
            <person name="Hwang C.Y."/>
            <person name="Cho E.-S."/>
            <person name="Seo M.-J."/>
        </authorList>
    </citation>
    <scope>NUCLEOTIDE SEQUENCE [LARGE SCALE GENOMIC DNA]</scope>
    <source>
        <strain evidence="9 10">MBLB1776</strain>
    </source>
</reference>
<feature type="binding site" evidence="6">
    <location>
        <position position="233"/>
    </location>
    <ligand>
        <name>substrate</name>
    </ligand>
</feature>
<feature type="binding site" evidence="6">
    <location>
        <position position="146"/>
    </location>
    <ligand>
        <name>substrate</name>
    </ligand>
</feature>
<gene>
    <name evidence="9" type="ORF">MJA45_15250</name>
</gene>
<keyword evidence="4" id="KW-0119">Carbohydrate metabolism</keyword>
<keyword evidence="3 4" id="KW-0378">Hydrolase</keyword>
<evidence type="ECO:0000256" key="6">
    <source>
        <dbReference type="PIRSR" id="PIRSR038994-2"/>
    </source>
</evidence>
<dbReference type="Gene3D" id="3.20.20.140">
    <property type="entry name" value="Metal-dependent hydrolases"/>
    <property type="match status" value="1"/>
</dbReference>
<dbReference type="AlphaFoldDB" id="A0AA96L9J1"/>
<evidence type="ECO:0000256" key="7">
    <source>
        <dbReference type="PIRSR" id="PIRSR038994-3"/>
    </source>
</evidence>
<feature type="active site" description="Proton donor/acceptor" evidence="5">
    <location>
        <position position="279"/>
    </location>
</feature>
<feature type="binding site" evidence="7">
    <location>
        <position position="133"/>
    </location>
    <ligand>
        <name>Zn(2+)</name>
        <dbReference type="ChEBI" id="CHEBI:29105"/>
    </ligand>
</feature>
<dbReference type="GO" id="GO:0006046">
    <property type="term" value="P:N-acetylglucosamine catabolic process"/>
    <property type="evidence" value="ECO:0007669"/>
    <property type="project" value="TreeGrafter"/>
</dbReference>
<feature type="binding site" evidence="7">
    <location>
        <position position="201"/>
    </location>
    <ligand>
        <name>Zn(2+)</name>
        <dbReference type="ChEBI" id="CHEBI:29105"/>
    </ligand>
</feature>
<dbReference type="InterPro" id="IPR006680">
    <property type="entry name" value="Amidohydro-rel"/>
</dbReference>
<dbReference type="PANTHER" id="PTHR11113:SF14">
    <property type="entry name" value="N-ACETYLGLUCOSAMINE-6-PHOSPHATE DEACETYLASE"/>
    <property type="match status" value="1"/>
</dbReference>
<feature type="binding site" evidence="7">
    <location>
        <position position="222"/>
    </location>
    <ligand>
        <name>Zn(2+)</name>
        <dbReference type="ChEBI" id="CHEBI:29105"/>
    </ligand>
</feature>
<dbReference type="SUPFAM" id="SSF51556">
    <property type="entry name" value="Metallo-dependent hydrolases"/>
    <property type="match status" value="1"/>
</dbReference>
<protein>
    <submittedName>
        <fullName evidence="9">N-acetylglucosamine-6-phosphate deacetylase</fullName>
    </submittedName>
</protein>
<evidence type="ECO:0000259" key="8">
    <source>
        <dbReference type="Pfam" id="PF01979"/>
    </source>
</evidence>